<name>A0A2B7WKK5_9EURO</name>
<dbReference type="InterPro" id="IPR011990">
    <property type="entry name" value="TPR-like_helical_dom_sf"/>
</dbReference>
<dbReference type="PANTHER" id="PTHR10039">
    <property type="entry name" value="AMELOGENIN"/>
    <property type="match status" value="1"/>
</dbReference>
<dbReference type="Gene3D" id="1.25.40.10">
    <property type="entry name" value="Tetratricopeptide repeat domain"/>
    <property type="match status" value="1"/>
</dbReference>
<dbReference type="Proteomes" id="UP000223968">
    <property type="component" value="Unassembled WGS sequence"/>
</dbReference>
<evidence type="ECO:0000313" key="6">
    <source>
        <dbReference type="Proteomes" id="UP000223968"/>
    </source>
</evidence>
<evidence type="ECO:0000259" key="3">
    <source>
        <dbReference type="Pfam" id="PF17109"/>
    </source>
</evidence>
<organism evidence="5 6">
    <name type="scientific">Helicocarpus griseus UAMH5409</name>
    <dbReference type="NCBI Taxonomy" id="1447875"/>
    <lineage>
        <taxon>Eukaryota</taxon>
        <taxon>Fungi</taxon>
        <taxon>Dikarya</taxon>
        <taxon>Ascomycota</taxon>
        <taxon>Pezizomycotina</taxon>
        <taxon>Eurotiomycetes</taxon>
        <taxon>Eurotiomycetidae</taxon>
        <taxon>Onygenales</taxon>
        <taxon>Ajellomycetaceae</taxon>
        <taxon>Helicocarpus</taxon>
    </lineage>
</organism>
<accession>A0A2B7WKK5</accession>
<dbReference type="InterPro" id="IPR056884">
    <property type="entry name" value="NPHP3-like_N"/>
</dbReference>
<dbReference type="Pfam" id="PF17109">
    <property type="entry name" value="Goodbye"/>
    <property type="match status" value="1"/>
</dbReference>
<feature type="compositionally biased region" description="Basic and acidic residues" evidence="2">
    <location>
        <begin position="1332"/>
        <end position="1348"/>
    </location>
</feature>
<feature type="region of interest" description="Disordered" evidence="2">
    <location>
        <begin position="1298"/>
        <end position="1380"/>
    </location>
</feature>
<keyword evidence="1" id="KW-0677">Repeat</keyword>
<evidence type="ECO:0000259" key="4">
    <source>
        <dbReference type="Pfam" id="PF24883"/>
    </source>
</evidence>
<gene>
    <name evidence="5" type="ORF">AJ79_08385</name>
</gene>
<reference evidence="5 6" key="1">
    <citation type="submission" date="2017-10" db="EMBL/GenBank/DDBJ databases">
        <title>Comparative genomics in systemic dimorphic fungi from Ajellomycetaceae.</title>
        <authorList>
            <person name="Munoz J.F."/>
            <person name="Mcewen J.G."/>
            <person name="Clay O.K."/>
            <person name="Cuomo C.A."/>
        </authorList>
    </citation>
    <scope>NUCLEOTIDE SEQUENCE [LARGE SCALE GENOMIC DNA]</scope>
    <source>
        <strain evidence="5 6">UAMH5409</strain>
    </source>
</reference>
<feature type="compositionally biased region" description="Acidic residues" evidence="2">
    <location>
        <begin position="1322"/>
        <end position="1331"/>
    </location>
</feature>
<sequence>MEDSKYDEEDIDQMWREALVEFHKLSGYDPKKFTGELSVGDVIGKIGQQKEKDEKKAAKYSKAKRVLDKTLTCIQTLGNIAAQGASMVFGPSALCFNAVSFLITTARSYSKIFAGIAELFERISAFLERFEVYVRSKSLGVEIDIHLRKIIHELLRSFMRICALSIKVSRENKFLLALEVFSFGSDKGVQAELDNLETLVQRETGMSVALILESAKITEGKVTAGFAETRGSLQNLDGKVDGVTGQLSSVSNILQRRENADRAKESDSISKKNREKIKQALKIEKEAWRNDQEEFMRTRVPSTGQWLLEDPQFTAWVDGKDEVGPILALEAKQGFGKSYLCSAAIRHLSHLPGNHVSRMSVAYYFFQNDNKDEQAVNKALRATVWQLTHNDVVYQKSAAAACDKPEEFGNSLELWKQLVFYFSARTEGTFFIILDGVDEAETETGHPLLKILRDITLIAREKRPMAIRVLLTGRPRAFVQIKHDPDISMSSIDLGSKNKDDIVKYIDARMDNMEILRRSDQPDIKELRSRILAGLTDGAGGDFFKLNYMLTDISKKRRRKEIEEVLEHAGEDRLDTIAREVERLNSTLGEEDIQDLNDLLSFIIISKIPSFIELLEAILYVKNGDGSLVPLEEQIRDKYAAFLEVGPNQIVSLTSDSIIDYFRRESSREQDVTTGGSSSVLHEAEVAIIRRFLRNVCDEELFNKFGFEEFFKRKLGNKTASIHVDLDRAKVDILTTCLKAIFNERDGKTTALANYTLGLLADHLDDVDLALTPPGPKGYIGSLLIKLFREKEYIEFWYLDPKRSGTWHSWVEDDKNVNITMKWFKDSAVVKGLSEDERQWVNGLTSNSKPDDDLLRPTAKVLAENWLRRPNWDVKCQVLWLANYVFKMKSRIDGSARRTVTDFWTLTEEDLLEVENWAQSELNVSEKDHLWAVQIAHTHGGFFLRKKFLELSIAACEQDSESWRAQYCLARAYGDNFDYTKALEVLARVAEKFRANTKLMEEEGDFFYSEVLHLQGTWYREIEDYDASVAAFMEISAQQTNNYWNLRFITDVLYKQGKYADIISHLHGLKSQTDSDELNRLFMAFEYQATNSTHNQMVIDAGRRSGQLKVVKEMYQSTIRKLTSGYMSPISLSSLRHWYSFALCRFPESESDREEAINILEDDTRQNLTTDKEALIDVGTVCYLASIYFEQAREAGFDGPNAENSLKKLQHLYGLGSHHDYLNTTLAITLARCYLLMGKEEQARETLKREVKTGLDLLSDEDPDNDFQGYQKLATTFHHINDDVNSLAAWWLLGPSMDESEERNQTEESQNQKDVVGKQTPDAEDEVESQDEDGRPGKEAERITSARELEDDEKSDIAGLQLPNEKSDISETEDENASIASQDLEPLPAVTVIDDQKVSIFCKGDFDCNLAWFHAFDVYVCKDCADVYMCRDCIEKHRAGTISCSLHDGICNSSHEFLYVPMHDWDEIRRAPKGHVKANGKFMPIADWLNNIRAEWGFAVAGVGEVSKGESLKVEE</sequence>
<evidence type="ECO:0000256" key="1">
    <source>
        <dbReference type="ARBA" id="ARBA00022737"/>
    </source>
</evidence>
<dbReference type="SUPFAM" id="SSF48452">
    <property type="entry name" value="TPR-like"/>
    <property type="match status" value="2"/>
</dbReference>
<dbReference type="OrthoDB" id="2913095at2759"/>
<protein>
    <submittedName>
        <fullName evidence="5">Uncharacterized protein</fullName>
    </submittedName>
</protein>
<feature type="domain" description="Fungal STAND N-terminal Goodbye" evidence="3">
    <location>
        <begin position="15"/>
        <end position="133"/>
    </location>
</feature>
<feature type="domain" description="Nephrocystin 3-like N-terminal" evidence="4">
    <location>
        <begin position="303"/>
        <end position="474"/>
    </location>
</feature>
<dbReference type="InterPro" id="IPR031350">
    <property type="entry name" value="Goodbye_dom"/>
</dbReference>
<dbReference type="PANTHER" id="PTHR10039:SF17">
    <property type="entry name" value="FUNGAL STAND N-TERMINAL GOODBYE DOMAIN-CONTAINING PROTEIN-RELATED"/>
    <property type="match status" value="1"/>
</dbReference>
<dbReference type="InterPro" id="IPR027417">
    <property type="entry name" value="P-loop_NTPase"/>
</dbReference>
<comment type="caution">
    <text evidence="5">The sequence shown here is derived from an EMBL/GenBank/DDBJ whole genome shotgun (WGS) entry which is preliminary data.</text>
</comment>
<evidence type="ECO:0000313" key="5">
    <source>
        <dbReference type="EMBL" id="PGG99903.1"/>
    </source>
</evidence>
<keyword evidence="6" id="KW-1185">Reference proteome</keyword>
<dbReference type="Pfam" id="PF24883">
    <property type="entry name" value="NPHP3_N"/>
    <property type="match status" value="1"/>
</dbReference>
<evidence type="ECO:0000256" key="2">
    <source>
        <dbReference type="SAM" id="MobiDB-lite"/>
    </source>
</evidence>
<dbReference type="Gene3D" id="3.40.50.300">
    <property type="entry name" value="P-loop containing nucleotide triphosphate hydrolases"/>
    <property type="match status" value="1"/>
</dbReference>
<proteinExistence type="predicted"/>
<dbReference type="EMBL" id="PDNB01000195">
    <property type="protein sequence ID" value="PGG99903.1"/>
    <property type="molecule type" value="Genomic_DNA"/>
</dbReference>